<proteinExistence type="predicted"/>
<dbReference type="AlphaFoldDB" id="N8Y1D8"/>
<dbReference type="RefSeq" id="WP_004822825.1">
    <property type="nucleotide sequence ID" value="NZ_KB849456.1"/>
</dbReference>
<feature type="chain" id="PRO_5004136529" description="Fimbrial-type adhesion domain-containing protein" evidence="1">
    <location>
        <begin position="24"/>
        <end position="202"/>
    </location>
</feature>
<dbReference type="EMBL" id="APPJ01000014">
    <property type="protein sequence ID" value="ENV15144.1"/>
    <property type="molecule type" value="Genomic_DNA"/>
</dbReference>
<protein>
    <recommendedName>
        <fullName evidence="4">Fimbrial-type adhesion domain-containing protein</fullName>
    </recommendedName>
</protein>
<dbReference type="eggNOG" id="COG3539">
    <property type="taxonomic scope" value="Bacteria"/>
</dbReference>
<feature type="signal peptide" evidence="1">
    <location>
        <begin position="1"/>
        <end position="23"/>
    </location>
</feature>
<dbReference type="PATRIC" id="fig|1217656.3.peg.3807"/>
<organism evidence="2 3">
    <name type="scientific">Acinetobacter guillouiae NIPH 991</name>
    <dbReference type="NCBI Taxonomy" id="1217656"/>
    <lineage>
        <taxon>Bacteria</taxon>
        <taxon>Pseudomonadati</taxon>
        <taxon>Pseudomonadota</taxon>
        <taxon>Gammaproteobacteria</taxon>
        <taxon>Moraxellales</taxon>
        <taxon>Moraxellaceae</taxon>
        <taxon>Acinetobacter</taxon>
    </lineage>
</organism>
<keyword evidence="1" id="KW-0732">Signal</keyword>
<dbReference type="SUPFAM" id="SSF49401">
    <property type="entry name" value="Bacterial adhesins"/>
    <property type="match status" value="1"/>
</dbReference>
<keyword evidence="3" id="KW-1185">Reference proteome</keyword>
<dbReference type="InterPro" id="IPR036937">
    <property type="entry name" value="Adhesion_dom_fimbrial_sf"/>
</dbReference>
<dbReference type="GO" id="GO:0009289">
    <property type="term" value="C:pilus"/>
    <property type="evidence" value="ECO:0007669"/>
    <property type="project" value="InterPro"/>
</dbReference>
<dbReference type="Proteomes" id="UP000013148">
    <property type="component" value="Unassembled WGS sequence"/>
</dbReference>
<dbReference type="InterPro" id="IPR008966">
    <property type="entry name" value="Adhesion_dom_sf"/>
</dbReference>
<accession>N8Y1D8</accession>
<evidence type="ECO:0000313" key="2">
    <source>
        <dbReference type="EMBL" id="ENV15144.1"/>
    </source>
</evidence>
<reference evidence="2 3" key="1">
    <citation type="submission" date="2013-02" db="EMBL/GenBank/DDBJ databases">
        <title>The Genome Sequence of Acinetobacter guillouiae NIPH 991.</title>
        <authorList>
            <consortium name="The Broad Institute Genome Sequencing Platform"/>
            <consortium name="The Broad Institute Genome Sequencing Center for Infectious Disease"/>
            <person name="Cerqueira G."/>
            <person name="Feldgarden M."/>
            <person name="Courvalin P."/>
            <person name="Perichon B."/>
            <person name="Grillot-Courvalin C."/>
            <person name="Clermont D."/>
            <person name="Rocha E."/>
            <person name="Yoon E.-J."/>
            <person name="Nemec A."/>
            <person name="Walker B."/>
            <person name="Young S.K."/>
            <person name="Zeng Q."/>
            <person name="Gargeya S."/>
            <person name="Fitzgerald M."/>
            <person name="Haas B."/>
            <person name="Abouelleil A."/>
            <person name="Alvarado L."/>
            <person name="Arachchi H.M."/>
            <person name="Berlin A.M."/>
            <person name="Chapman S.B."/>
            <person name="Dewar J."/>
            <person name="Goldberg J."/>
            <person name="Griggs A."/>
            <person name="Gujja S."/>
            <person name="Hansen M."/>
            <person name="Howarth C."/>
            <person name="Imamovic A."/>
            <person name="Larimer J."/>
            <person name="McCowan C."/>
            <person name="Murphy C."/>
            <person name="Neiman D."/>
            <person name="Pearson M."/>
            <person name="Priest M."/>
            <person name="Roberts A."/>
            <person name="Saif S."/>
            <person name="Shea T."/>
            <person name="Sisk P."/>
            <person name="Sykes S."/>
            <person name="Wortman J."/>
            <person name="Nusbaum C."/>
            <person name="Birren B."/>
        </authorList>
    </citation>
    <scope>NUCLEOTIDE SEQUENCE [LARGE SCALE GENOMIC DNA]</scope>
    <source>
        <strain evidence="2 3">NIPH 991</strain>
    </source>
</reference>
<evidence type="ECO:0000313" key="3">
    <source>
        <dbReference type="Proteomes" id="UP000013148"/>
    </source>
</evidence>
<evidence type="ECO:0008006" key="4">
    <source>
        <dbReference type="Google" id="ProtNLM"/>
    </source>
</evidence>
<dbReference type="GO" id="GO:0007155">
    <property type="term" value="P:cell adhesion"/>
    <property type="evidence" value="ECO:0007669"/>
    <property type="project" value="InterPro"/>
</dbReference>
<evidence type="ECO:0000256" key="1">
    <source>
        <dbReference type="SAM" id="SignalP"/>
    </source>
</evidence>
<dbReference type="HOGENOM" id="CLU_1375621_0_0_6"/>
<dbReference type="PROSITE" id="PS51257">
    <property type="entry name" value="PROKAR_LIPOPROTEIN"/>
    <property type="match status" value="1"/>
</dbReference>
<name>N8Y1D8_ACIGI</name>
<gene>
    <name evidence="2" type="ORF">F964_03866</name>
</gene>
<sequence>MQKLTLATLSSLAFTLSCTNVFAVDGTLTVNGAVTDQTCILQAQPLASVGVGGVKDITVNFPALPKSRFIPNQAVWWVNFYLFLKNATATGPCDAATTQAFKGIHLSVASPNDDLDDTNKTLLVNQASGASEKNPVFLQVLTRLSVPVDLSAPWGDQVSSDVYRDTINNETYLTYGVGVFSKTGIVDAQNYTAKVNYTIHYN</sequence>
<dbReference type="Gene3D" id="2.60.40.1090">
    <property type="entry name" value="Fimbrial-type adhesion domain"/>
    <property type="match status" value="1"/>
</dbReference>
<comment type="caution">
    <text evidence="2">The sequence shown here is derived from an EMBL/GenBank/DDBJ whole genome shotgun (WGS) entry which is preliminary data.</text>
</comment>